<keyword evidence="2" id="KW-1185">Reference proteome</keyword>
<protein>
    <submittedName>
        <fullName evidence="1">Uncharacterized protein</fullName>
    </submittedName>
</protein>
<evidence type="ECO:0000313" key="1">
    <source>
        <dbReference type="EMBL" id="MFC4455205.1"/>
    </source>
</evidence>
<proteinExistence type="predicted"/>
<dbReference type="EMBL" id="JBHSEG010000008">
    <property type="protein sequence ID" value="MFC4455205.1"/>
    <property type="molecule type" value="Genomic_DNA"/>
</dbReference>
<comment type="caution">
    <text evidence="1">The sequence shown here is derived from an EMBL/GenBank/DDBJ whole genome shotgun (WGS) entry which is preliminary data.</text>
</comment>
<organism evidence="1 2">
    <name type="scientific">Deinococcus sonorensis</name>
    <dbReference type="NCBI Taxonomy" id="309891"/>
    <lineage>
        <taxon>Bacteria</taxon>
        <taxon>Thermotogati</taxon>
        <taxon>Deinococcota</taxon>
        <taxon>Deinococci</taxon>
        <taxon>Deinococcales</taxon>
        <taxon>Deinococcaceae</taxon>
        <taxon>Deinococcus</taxon>
    </lineage>
</organism>
<name>A0ABV8YCB8_9DEIO</name>
<dbReference type="Proteomes" id="UP001595939">
    <property type="component" value="Unassembled WGS sequence"/>
</dbReference>
<sequence>MNIVRILSIAPHTKATFTAQQQRNTMLTAGPWMGLVAKFSSHEAGRPGFLCSPSVMLKPARQSGQVAVVIPANGAAPHRRHGTTARGQSIRTLFCTFVELVSQI</sequence>
<reference evidence="2" key="1">
    <citation type="journal article" date="2019" name="Int. J. Syst. Evol. Microbiol.">
        <title>The Global Catalogue of Microorganisms (GCM) 10K type strain sequencing project: providing services to taxonomists for standard genome sequencing and annotation.</title>
        <authorList>
            <consortium name="The Broad Institute Genomics Platform"/>
            <consortium name="The Broad Institute Genome Sequencing Center for Infectious Disease"/>
            <person name="Wu L."/>
            <person name="Ma J."/>
        </authorList>
    </citation>
    <scope>NUCLEOTIDE SEQUENCE [LARGE SCALE GENOMIC DNA]</scope>
    <source>
        <strain evidence="2">CCUG 39970</strain>
    </source>
</reference>
<accession>A0ABV8YCB8</accession>
<gene>
    <name evidence="1" type="ORF">ACFO0P_15610</name>
</gene>
<dbReference type="RefSeq" id="WP_380129922.1">
    <property type="nucleotide sequence ID" value="NZ_JBHSEG010000008.1"/>
</dbReference>
<evidence type="ECO:0000313" key="2">
    <source>
        <dbReference type="Proteomes" id="UP001595939"/>
    </source>
</evidence>